<dbReference type="InterPro" id="IPR002638">
    <property type="entry name" value="Quinolinate_PRibosylTrfase_C"/>
</dbReference>
<reference evidence="12" key="2">
    <citation type="submission" date="2021-04" db="EMBL/GenBank/DDBJ databases">
        <authorList>
            <person name="Dong X."/>
        </authorList>
    </citation>
    <scope>NUCLEOTIDE SEQUENCE</scope>
    <source>
        <strain evidence="12">LLY</strain>
    </source>
</reference>
<evidence type="ECO:0000256" key="9">
    <source>
        <dbReference type="PIRNR" id="PIRNR006250"/>
    </source>
</evidence>
<name>A0A9E4ZGV3_9EURY</name>
<dbReference type="Pfam" id="PF02749">
    <property type="entry name" value="QRPTase_N"/>
    <property type="match status" value="1"/>
</dbReference>
<dbReference type="Gene3D" id="3.20.20.70">
    <property type="entry name" value="Aldolase class I"/>
    <property type="match status" value="1"/>
</dbReference>
<feature type="domain" description="Quinolinate phosphoribosyl transferase N-terminal" evidence="11">
    <location>
        <begin position="23"/>
        <end position="100"/>
    </location>
</feature>
<comment type="caution">
    <text evidence="12">The sequence shown here is derived from an EMBL/GenBank/DDBJ whole genome shotgun (WGS) entry which is preliminary data.</text>
</comment>
<dbReference type="SUPFAM" id="SSF54675">
    <property type="entry name" value="Nicotinate/Quinolinate PRTase N-terminal domain-like"/>
    <property type="match status" value="1"/>
</dbReference>
<protein>
    <recommendedName>
        <fullName evidence="9">Nicotinate-nucleotide pyrophosphorylase [carboxylating]</fullName>
        <ecNumber evidence="9">2.4.2.19</ecNumber>
    </recommendedName>
    <alternativeName>
        <fullName evidence="9">Quinolinate phosphoribosyltransferase [decarboxylating]</fullName>
    </alternativeName>
</protein>
<proteinExistence type="inferred from homology"/>
<evidence type="ECO:0000256" key="2">
    <source>
        <dbReference type="ARBA" id="ARBA00004893"/>
    </source>
</evidence>
<reference evidence="12" key="1">
    <citation type="journal article" date="2021" name="mSystems">
        <title>Bacteria and Archaea Synergistically Convert Glycine Betaine to Biogenic Methane in the Formosa Cold Seep of the South China Sea.</title>
        <authorList>
            <person name="Li L."/>
            <person name="Zhang W."/>
            <person name="Zhang S."/>
            <person name="Song L."/>
            <person name="Sun Q."/>
            <person name="Zhang H."/>
            <person name="Xiang H."/>
            <person name="Dong X."/>
        </authorList>
    </citation>
    <scope>NUCLEOTIDE SEQUENCE</scope>
    <source>
        <strain evidence="12">LLY</strain>
    </source>
</reference>
<dbReference type="GO" id="GO:0009435">
    <property type="term" value="P:NAD+ biosynthetic process"/>
    <property type="evidence" value="ECO:0007669"/>
    <property type="project" value="InterPro"/>
</dbReference>
<gene>
    <name evidence="12" type="primary">nadC</name>
    <name evidence="12" type="ORF">KDK67_11830</name>
</gene>
<evidence type="ECO:0000256" key="1">
    <source>
        <dbReference type="ARBA" id="ARBA00003237"/>
    </source>
</evidence>
<dbReference type="InterPro" id="IPR013785">
    <property type="entry name" value="Aldolase_TIM"/>
</dbReference>
<dbReference type="GO" id="GO:0004514">
    <property type="term" value="F:nicotinate-nucleotide diphosphorylase (carboxylating) activity"/>
    <property type="evidence" value="ECO:0007669"/>
    <property type="project" value="UniProtKB-EC"/>
</dbReference>
<dbReference type="Pfam" id="PF01729">
    <property type="entry name" value="QRPTase_C"/>
    <property type="match status" value="1"/>
</dbReference>
<dbReference type="GO" id="GO:0005737">
    <property type="term" value="C:cytoplasm"/>
    <property type="evidence" value="ECO:0007669"/>
    <property type="project" value="TreeGrafter"/>
</dbReference>
<evidence type="ECO:0000256" key="7">
    <source>
        <dbReference type="ARBA" id="ARBA00022679"/>
    </source>
</evidence>
<dbReference type="PIRSF" id="PIRSF006250">
    <property type="entry name" value="NadC_ModD"/>
    <property type="match status" value="1"/>
</dbReference>
<sequence length="274" mass="30030">MILTSEIERFIEEDLGANDISCTLVPEKDIKAIVFVKQDCVVAGIPIAQRIFEYFGLDSSAKHKDGDKLVSGETIFEIYGNAVSVLRAERIVLNFLGHLSGIATNTREYVETVRQYSDVKVAGTRKTTPGIRKFEKLAIIAGRGDPHRFDLSDTIMVKDNHVNMMGLENAITSAKELAGFTQKIDVEVESIENAILAAKMGVDIIMLDNMSPGQVIQAVEALKSEDLRNNAILEVSGGIDLSKISEYAKTGVDVISVGSLVHKSQWIDISLEFV</sequence>
<organism evidence="12 13">
    <name type="scientific">Methanococcoides seepicolus</name>
    <dbReference type="NCBI Taxonomy" id="2828780"/>
    <lineage>
        <taxon>Archaea</taxon>
        <taxon>Methanobacteriati</taxon>
        <taxon>Methanobacteriota</taxon>
        <taxon>Stenosarchaea group</taxon>
        <taxon>Methanomicrobia</taxon>
        <taxon>Methanosarcinales</taxon>
        <taxon>Methanosarcinaceae</taxon>
        <taxon>Methanococcoides</taxon>
    </lineage>
</organism>
<keyword evidence="6 9" id="KW-0328">Glycosyltransferase</keyword>
<keyword evidence="7 9" id="KW-0808">Transferase</keyword>
<evidence type="ECO:0000313" key="13">
    <source>
        <dbReference type="Proteomes" id="UP001056766"/>
    </source>
</evidence>
<evidence type="ECO:0000256" key="6">
    <source>
        <dbReference type="ARBA" id="ARBA00022676"/>
    </source>
</evidence>
<dbReference type="InterPro" id="IPR004393">
    <property type="entry name" value="NadC"/>
</dbReference>
<comment type="similarity">
    <text evidence="3 9">Belongs to the NadC/ModD family.</text>
</comment>
<dbReference type="EC" id="2.4.2.19" evidence="9"/>
<dbReference type="SUPFAM" id="SSF51690">
    <property type="entry name" value="Nicotinate/Quinolinate PRTase C-terminal domain-like"/>
    <property type="match status" value="1"/>
</dbReference>
<dbReference type="NCBIfam" id="TIGR00078">
    <property type="entry name" value="nadC"/>
    <property type="match status" value="1"/>
</dbReference>
<dbReference type="RefSeq" id="WP_250869005.1">
    <property type="nucleotide sequence ID" value="NZ_JAGSOI010000063.1"/>
</dbReference>
<dbReference type="Proteomes" id="UP001056766">
    <property type="component" value="Unassembled WGS sequence"/>
</dbReference>
<dbReference type="PANTHER" id="PTHR32179">
    <property type="entry name" value="NICOTINATE-NUCLEOTIDE PYROPHOSPHORYLASE [CARBOXYLATING]"/>
    <property type="match status" value="1"/>
</dbReference>
<evidence type="ECO:0000259" key="10">
    <source>
        <dbReference type="Pfam" id="PF01729"/>
    </source>
</evidence>
<keyword evidence="13" id="KW-1185">Reference proteome</keyword>
<dbReference type="InterPro" id="IPR027277">
    <property type="entry name" value="NadC/ModD"/>
</dbReference>
<dbReference type="PANTHER" id="PTHR32179:SF3">
    <property type="entry name" value="NICOTINATE-NUCLEOTIDE PYROPHOSPHORYLASE [CARBOXYLATING]"/>
    <property type="match status" value="1"/>
</dbReference>
<comment type="pathway">
    <text evidence="2 9">Cofactor biosynthesis; NAD(+) biosynthesis; nicotinate D-ribonucleotide from quinolinate: step 1/1.</text>
</comment>
<comment type="subunit">
    <text evidence="4 9">Hexamer formed by 3 homodimers.</text>
</comment>
<evidence type="ECO:0000256" key="4">
    <source>
        <dbReference type="ARBA" id="ARBA00011218"/>
    </source>
</evidence>
<evidence type="ECO:0000259" key="11">
    <source>
        <dbReference type="Pfam" id="PF02749"/>
    </source>
</evidence>
<comment type="function">
    <text evidence="1 9">Involved in the catabolism of quinolinic acid (QA).</text>
</comment>
<dbReference type="InterPro" id="IPR036068">
    <property type="entry name" value="Nicotinate_pribotase-like_C"/>
</dbReference>
<dbReference type="GO" id="GO:0034213">
    <property type="term" value="P:quinolinate catabolic process"/>
    <property type="evidence" value="ECO:0007669"/>
    <property type="project" value="TreeGrafter"/>
</dbReference>
<dbReference type="FunFam" id="3.90.1170.20:FF:000001">
    <property type="entry name" value="Nicotinate-nucleotide diphosphorylase (Carboxylating)"/>
    <property type="match status" value="1"/>
</dbReference>
<feature type="domain" description="Quinolinate phosphoribosyl transferase C-terminal" evidence="10">
    <location>
        <begin position="102"/>
        <end position="272"/>
    </location>
</feature>
<dbReference type="FunFam" id="3.20.20.70:FF:000030">
    <property type="entry name" value="Nicotinate-nucleotide pyrophosphorylase, carboxylating"/>
    <property type="match status" value="1"/>
</dbReference>
<dbReference type="EMBL" id="JAGSOI010000063">
    <property type="protein sequence ID" value="MCM1987660.1"/>
    <property type="molecule type" value="Genomic_DNA"/>
</dbReference>
<keyword evidence="5 9" id="KW-0662">Pyridine nucleotide biosynthesis</keyword>
<dbReference type="CDD" id="cd01572">
    <property type="entry name" value="QPRTase"/>
    <property type="match status" value="1"/>
</dbReference>
<dbReference type="InterPro" id="IPR037128">
    <property type="entry name" value="Quinolinate_PRibosylTase_N_sf"/>
</dbReference>
<evidence type="ECO:0000256" key="5">
    <source>
        <dbReference type="ARBA" id="ARBA00022642"/>
    </source>
</evidence>
<comment type="catalytic activity">
    <reaction evidence="8 9">
        <text>nicotinate beta-D-ribonucleotide + CO2 + diphosphate = quinolinate + 5-phospho-alpha-D-ribose 1-diphosphate + 2 H(+)</text>
        <dbReference type="Rhea" id="RHEA:12733"/>
        <dbReference type="ChEBI" id="CHEBI:15378"/>
        <dbReference type="ChEBI" id="CHEBI:16526"/>
        <dbReference type="ChEBI" id="CHEBI:29959"/>
        <dbReference type="ChEBI" id="CHEBI:33019"/>
        <dbReference type="ChEBI" id="CHEBI:57502"/>
        <dbReference type="ChEBI" id="CHEBI:58017"/>
        <dbReference type="EC" id="2.4.2.19"/>
    </reaction>
</comment>
<dbReference type="Gene3D" id="3.90.1170.20">
    <property type="entry name" value="Quinolinate phosphoribosyl transferase, N-terminal domain"/>
    <property type="match status" value="1"/>
</dbReference>
<evidence type="ECO:0000256" key="8">
    <source>
        <dbReference type="ARBA" id="ARBA00047445"/>
    </source>
</evidence>
<accession>A0A9E4ZGV3</accession>
<evidence type="ECO:0000313" key="12">
    <source>
        <dbReference type="EMBL" id="MCM1987660.1"/>
    </source>
</evidence>
<dbReference type="AlphaFoldDB" id="A0A9E4ZGV3"/>
<dbReference type="InterPro" id="IPR022412">
    <property type="entry name" value="Quinolinate_PRibosylTrfase_N"/>
</dbReference>
<evidence type="ECO:0000256" key="3">
    <source>
        <dbReference type="ARBA" id="ARBA00009400"/>
    </source>
</evidence>